<feature type="domain" description="DUF5641" evidence="1">
    <location>
        <begin position="2"/>
        <end position="49"/>
    </location>
</feature>
<dbReference type="Pfam" id="PF18701">
    <property type="entry name" value="DUF5641"/>
    <property type="match status" value="1"/>
</dbReference>
<comment type="caution">
    <text evidence="2">The sequence shown here is derived from an EMBL/GenBank/DDBJ whole genome shotgun (WGS) entry which is preliminary data.</text>
</comment>
<keyword evidence="3" id="KW-1185">Reference proteome</keyword>
<sequence length="66" mass="7592">MKDTNIPRGQWAKALVQQTFPDSDGVVRQVLVRSATGVFRRDVRKLCLLEEELLKSIEESMEKDET</sequence>
<reference evidence="2" key="1">
    <citation type="journal article" date="2023" name="G3 (Bethesda)">
        <title>Whole genome assembly and annotation of the endangered Caribbean coral Acropora cervicornis.</title>
        <authorList>
            <person name="Selwyn J.D."/>
            <person name="Vollmer S.V."/>
        </authorList>
    </citation>
    <scope>NUCLEOTIDE SEQUENCE</scope>
    <source>
        <strain evidence="2">K2</strain>
    </source>
</reference>
<gene>
    <name evidence="2" type="ORF">P5673_032407</name>
</gene>
<evidence type="ECO:0000313" key="3">
    <source>
        <dbReference type="Proteomes" id="UP001249851"/>
    </source>
</evidence>
<name>A0AAD9PRB1_ACRCE</name>
<evidence type="ECO:0000259" key="1">
    <source>
        <dbReference type="Pfam" id="PF18701"/>
    </source>
</evidence>
<accession>A0AAD9PRB1</accession>
<protein>
    <recommendedName>
        <fullName evidence="1">DUF5641 domain-containing protein</fullName>
    </recommendedName>
</protein>
<evidence type="ECO:0000313" key="2">
    <source>
        <dbReference type="EMBL" id="KAK2547586.1"/>
    </source>
</evidence>
<organism evidence="2 3">
    <name type="scientific">Acropora cervicornis</name>
    <name type="common">Staghorn coral</name>
    <dbReference type="NCBI Taxonomy" id="6130"/>
    <lineage>
        <taxon>Eukaryota</taxon>
        <taxon>Metazoa</taxon>
        <taxon>Cnidaria</taxon>
        <taxon>Anthozoa</taxon>
        <taxon>Hexacorallia</taxon>
        <taxon>Scleractinia</taxon>
        <taxon>Astrocoeniina</taxon>
        <taxon>Acroporidae</taxon>
        <taxon>Acropora</taxon>
    </lineage>
</organism>
<dbReference type="AlphaFoldDB" id="A0AAD9PRB1"/>
<dbReference type="InterPro" id="IPR040676">
    <property type="entry name" value="DUF5641"/>
</dbReference>
<dbReference type="EMBL" id="JARQWQ010000177">
    <property type="protein sequence ID" value="KAK2547586.1"/>
    <property type="molecule type" value="Genomic_DNA"/>
</dbReference>
<dbReference type="Proteomes" id="UP001249851">
    <property type="component" value="Unassembled WGS sequence"/>
</dbReference>
<proteinExistence type="predicted"/>
<reference evidence="2" key="2">
    <citation type="journal article" date="2023" name="Science">
        <title>Genomic signatures of disease resistance in endangered staghorn corals.</title>
        <authorList>
            <person name="Vollmer S.V."/>
            <person name="Selwyn J.D."/>
            <person name="Despard B.A."/>
            <person name="Roesel C.L."/>
        </authorList>
    </citation>
    <scope>NUCLEOTIDE SEQUENCE</scope>
    <source>
        <strain evidence="2">K2</strain>
    </source>
</reference>